<dbReference type="AlphaFoldDB" id="A0A0F9JPT6"/>
<reference evidence="1" key="1">
    <citation type="journal article" date="2015" name="Nature">
        <title>Complex archaea that bridge the gap between prokaryotes and eukaryotes.</title>
        <authorList>
            <person name="Spang A."/>
            <person name="Saw J.H."/>
            <person name="Jorgensen S.L."/>
            <person name="Zaremba-Niedzwiedzka K."/>
            <person name="Martijn J."/>
            <person name="Lind A.E."/>
            <person name="van Eijk R."/>
            <person name="Schleper C."/>
            <person name="Guy L."/>
            <person name="Ettema T.J."/>
        </authorList>
    </citation>
    <scope>NUCLEOTIDE SEQUENCE</scope>
</reference>
<protein>
    <submittedName>
        <fullName evidence="1">Uncharacterized protein</fullName>
    </submittedName>
</protein>
<evidence type="ECO:0000313" key="1">
    <source>
        <dbReference type="EMBL" id="KKM71723.1"/>
    </source>
</evidence>
<name>A0A0F9JPT6_9ZZZZ</name>
<comment type="caution">
    <text evidence="1">The sequence shown here is derived from an EMBL/GenBank/DDBJ whole genome shotgun (WGS) entry which is preliminary data.</text>
</comment>
<accession>A0A0F9JPT6</accession>
<sequence length="132" mass="13729">MALRGDYLTLKLQQHSSGVTNEVIAESTSISVDFTAEALETTSQTSGLNATNIQGKVSCVITGDYLLAADGDQFTNLFTHMNAGNVLEVEVYRSAAKILDGDGVLTGLSLSGGISDVLSTGSYTLQCSGNMA</sequence>
<organism evidence="1">
    <name type="scientific">marine sediment metagenome</name>
    <dbReference type="NCBI Taxonomy" id="412755"/>
    <lineage>
        <taxon>unclassified sequences</taxon>
        <taxon>metagenomes</taxon>
        <taxon>ecological metagenomes</taxon>
    </lineage>
</organism>
<dbReference type="EMBL" id="LAZR01009587">
    <property type="protein sequence ID" value="KKM71723.1"/>
    <property type="molecule type" value="Genomic_DNA"/>
</dbReference>
<proteinExistence type="predicted"/>
<gene>
    <name evidence="1" type="ORF">LCGC14_1427790</name>
</gene>